<dbReference type="PANTHER" id="PTHR48476:SF1">
    <property type="entry name" value="SHORT-CHAIN DEHYDROGENASE TIC 32, CHLOROPLASTIC-LIKE"/>
    <property type="match status" value="1"/>
</dbReference>
<dbReference type="CDD" id="cd05327">
    <property type="entry name" value="retinol-DH_like_SDR_c_like"/>
    <property type="match status" value="1"/>
</dbReference>
<dbReference type="PANTHER" id="PTHR48476">
    <property type="entry name" value="SHORT-CHAIN DEHYDROGENASE TIC 32, CHLOROPLASTIC-LIKE"/>
    <property type="match status" value="1"/>
</dbReference>
<evidence type="ECO:0000313" key="3">
    <source>
        <dbReference type="Proteomes" id="UP001177140"/>
    </source>
</evidence>
<keyword evidence="3" id="KW-1185">Reference proteome</keyword>
<dbReference type="Proteomes" id="UP001177140">
    <property type="component" value="Unassembled WGS sequence"/>
</dbReference>
<name>A0AA41S035_PAPNU</name>
<dbReference type="SUPFAM" id="SSF51735">
    <property type="entry name" value="NAD(P)-binding Rossmann-fold domains"/>
    <property type="match status" value="1"/>
</dbReference>
<reference evidence="2" key="1">
    <citation type="submission" date="2022-03" db="EMBL/GenBank/DDBJ databases">
        <title>A functionally conserved STORR gene fusion in Papaver species that diverged 16.8 million years ago.</title>
        <authorList>
            <person name="Catania T."/>
        </authorList>
    </citation>
    <scope>NUCLEOTIDE SEQUENCE</scope>
    <source>
        <strain evidence="2">S-191538</strain>
    </source>
</reference>
<comment type="similarity">
    <text evidence="1">Belongs to the short-chain dehydrogenases/reductases (SDR) family.</text>
</comment>
<gene>
    <name evidence="2" type="ORF">MKW94_011385</name>
</gene>
<dbReference type="InterPro" id="IPR055280">
    <property type="entry name" value="TIC32"/>
</dbReference>
<dbReference type="InterPro" id="IPR002347">
    <property type="entry name" value="SDR_fam"/>
</dbReference>
<dbReference type="Pfam" id="PF00106">
    <property type="entry name" value="adh_short"/>
    <property type="match status" value="1"/>
</dbReference>
<dbReference type="PRINTS" id="PR00081">
    <property type="entry name" value="GDHRDH"/>
</dbReference>
<comment type="caution">
    <text evidence="2">The sequence shown here is derived from an EMBL/GenBank/DDBJ whole genome shotgun (WGS) entry which is preliminary data.</text>
</comment>
<dbReference type="AlphaFoldDB" id="A0AA41S035"/>
<evidence type="ECO:0008006" key="4">
    <source>
        <dbReference type="Google" id="ProtNLM"/>
    </source>
</evidence>
<protein>
    <recommendedName>
        <fullName evidence="4">Short-chain dehydrogenase TIC 32, chloroplastic</fullName>
    </recommendedName>
</protein>
<dbReference type="InterPro" id="IPR036291">
    <property type="entry name" value="NAD(P)-bd_dom_sf"/>
</dbReference>
<dbReference type="Gene3D" id="3.40.50.720">
    <property type="entry name" value="NAD(P)-binding Rossmann-like Domain"/>
    <property type="match status" value="1"/>
</dbReference>
<evidence type="ECO:0000256" key="1">
    <source>
        <dbReference type="RuleBase" id="RU000363"/>
    </source>
</evidence>
<proteinExistence type="inferred from homology"/>
<organism evidence="2 3">
    <name type="scientific">Papaver nudicaule</name>
    <name type="common">Iceland poppy</name>
    <dbReference type="NCBI Taxonomy" id="74823"/>
    <lineage>
        <taxon>Eukaryota</taxon>
        <taxon>Viridiplantae</taxon>
        <taxon>Streptophyta</taxon>
        <taxon>Embryophyta</taxon>
        <taxon>Tracheophyta</taxon>
        <taxon>Spermatophyta</taxon>
        <taxon>Magnoliopsida</taxon>
        <taxon>Ranunculales</taxon>
        <taxon>Papaveraceae</taxon>
        <taxon>Papaveroideae</taxon>
        <taxon>Papaver</taxon>
    </lineage>
</organism>
<accession>A0AA41S035</accession>
<dbReference type="PRINTS" id="PR00080">
    <property type="entry name" value="SDRFAMILY"/>
</dbReference>
<dbReference type="EMBL" id="JAJJMA010054226">
    <property type="protein sequence ID" value="MCL7026245.1"/>
    <property type="molecule type" value="Genomic_DNA"/>
</dbReference>
<evidence type="ECO:0000313" key="2">
    <source>
        <dbReference type="EMBL" id="MCL7026245.1"/>
    </source>
</evidence>
<sequence length="317" mass="34672">MWLFRSKRSGPSGFSSSNTAEEVTHGIDATGLTAIVTGASSGIGVETARVLALRGARVIMAVRNMTAGRAVKEAIVKENHDAKVDVMELDLSSMASVRKFATEYKSLDLPLNILINNAGLGSPFKLSKDNIELVFATNHLGHFLLTELLLETMKNTACQSNLEGRIINVSSDLHKHSYEEGILFSTLFVSLTNRYNLWKAYSQSKLANVLHANELARRLKEDGVQVTANSLHPGAVATNIFRNTFLSGFVSTLGRLVFKNVQQGASTTCYIALHPNVKGVSGEYFKDNNISKSDPKAQDIELAKKLWGFSMKLIHNS</sequence>